<dbReference type="InterPro" id="IPR003609">
    <property type="entry name" value="Pan_app"/>
</dbReference>
<organism evidence="4 5">
    <name type="scientific">Aureobasidium pullulans</name>
    <name type="common">Black yeast</name>
    <name type="synonym">Pullularia pullulans</name>
    <dbReference type="NCBI Taxonomy" id="5580"/>
    <lineage>
        <taxon>Eukaryota</taxon>
        <taxon>Fungi</taxon>
        <taxon>Dikarya</taxon>
        <taxon>Ascomycota</taxon>
        <taxon>Pezizomycotina</taxon>
        <taxon>Dothideomycetes</taxon>
        <taxon>Dothideomycetidae</taxon>
        <taxon>Dothideales</taxon>
        <taxon>Saccotheciaceae</taxon>
        <taxon>Aureobasidium</taxon>
    </lineage>
</organism>
<dbReference type="Proteomes" id="UP000304947">
    <property type="component" value="Unassembled WGS sequence"/>
</dbReference>
<dbReference type="EMBL" id="QZBU01000666">
    <property type="protein sequence ID" value="TIA62879.1"/>
    <property type="molecule type" value="Genomic_DNA"/>
</dbReference>
<dbReference type="AlphaFoldDB" id="A0A4T0D1W9"/>
<gene>
    <name evidence="4" type="ORF">D6C83_02853</name>
</gene>
<sequence length="243" mass="24629">MLSTILLFAALSTAVTAQVGRRYPYGIYPSPSITASLNSTSFLISSSGYSTAVSSINTTSSDAPLSTETSTPTSNLTTSTTPVTILTSTVSGPPLSWTTSNGTFVLGSSTTLMASSTSAAGNDTAAGSTSTSAVLPRATCASITIGDVTARGACGCNYNIHTCLERLSNLSEWSNSQTTESFNGCMGACDSEPNCFSFTWQTSNGVCRMFGGMLNGGAGVVSDADFISGEVVKGSCTGSCSGQ</sequence>
<accession>A0A4T0D1W9</accession>
<evidence type="ECO:0000313" key="5">
    <source>
        <dbReference type="Proteomes" id="UP000304947"/>
    </source>
</evidence>
<keyword evidence="2" id="KW-0732">Signal</keyword>
<feature type="region of interest" description="Disordered" evidence="1">
    <location>
        <begin position="58"/>
        <end position="79"/>
    </location>
</feature>
<dbReference type="Pfam" id="PF00024">
    <property type="entry name" value="PAN_1"/>
    <property type="match status" value="1"/>
</dbReference>
<proteinExistence type="predicted"/>
<evidence type="ECO:0000313" key="4">
    <source>
        <dbReference type="EMBL" id="TIA62879.1"/>
    </source>
</evidence>
<evidence type="ECO:0000259" key="3">
    <source>
        <dbReference type="Pfam" id="PF00024"/>
    </source>
</evidence>
<reference evidence="4 5" key="1">
    <citation type="submission" date="2018-10" db="EMBL/GenBank/DDBJ databases">
        <title>Fifty Aureobasidium pullulans genomes reveal a recombining polyextremotolerant generalist.</title>
        <authorList>
            <person name="Gostincar C."/>
            <person name="Turk M."/>
            <person name="Zajc J."/>
            <person name="Gunde-Cimerman N."/>
        </authorList>
    </citation>
    <scope>NUCLEOTIDE SEQUENCE [LARGE SCALE GENOMIC DNA]</scope>
    <source>
        <strain evidence="4 5">EXF-3380</strain>
    </source>
</reference>
<comment type="caution">
    <text evidence="4">The sequence shown here is derived from an EMBL/GenBank/DDBJ whole genome shotgun (WGS) entry which is preliminary data.</text>
</comment>
<protein>
    <recommendedName>
        <fullName evidence="3">Apple domain-containing protein</fullName>
    </recommendedName>
</protein>
<feature type="signal peptide" evidence="2">
    <location>
        <begin position="1"/>
        <end position="17"/>
    </location>
</feature>
<evidence type="ECO:0000256" key="2">
    <source>
        <dbReference type="SAM" id="SignalP"/>
    </source>
</evidence>
<feature type="chain" id="PRO_5043198378" description="Apple domain-containing protein" evidence="2">
    <location>
        <begin position="18"/>
        <end position="243"/>
    </location>
</feature>
<feature type="compositionally biased region" description="Low complexity" evidence="1">
    <location>
        <begin position="64"/>
        <end position="79"/>
    </location>
</feature>
<name>A0A4T0D1W9_AURPU</name>
<evidence type="ECO:0000256" key="1">
    <source>
        <dbReference type="SAM" id="MobiDB-lite"/>
    </source>
</evidence>
<dbReference type="Gene3D" id="3.50.4.10">
    <property type="entry name" value="Hepatocyte Growth Factor"/>
    <property type="match status" value="1"/>
</dbReference>
<feature type="domain" description="Apple" evidence="3">
    <location>
        <begin position="177"/>
        <end position="211"/>
    </location>
</feature>